<dbReference type="EMBL" id="RBXN01000006">
    <property type="protein sequence ID" value="RKT50882.1"/>
    <property type="molecule type" value="Genomic_DNA"/>
</dbReference>
<proteinExistence type="predicted"/>
<organism evidence="1 2">
    <name type="scientific">Coprobacter fastidiosus NSB1 = JCM 33896</name>
    <dbReference type="NCBI Taxonomy" id="1349822"/>
    <lineage>
        <taxon>Bacteria</taxon>
        <taxon>Pseudomonadati</taxon>
        <taxon>Bacteroidota</taxon>
        <taxon>Bacteroidia</taxon>
        <taxon>Bacteroidales</taxon>
        <taxon>Barnesiellaceae</taxon>
        <taxon>Coprobacter</taxon>
    </lineage>
</organism>
<gene>
    <name evidence="1" type="ORF">BC742_1838</name>
</gene>
<dbReference type="AlphaFoldDB" id="A0A495VNP2"/>
<reference evidence="1 2" key="1">
    <citation type="submission" date="2018-10" db="EMBL/GenBank/DDBJ databases">
        <title>Genomic Encyclopedia of Archaeal and Bacterial Type Strains, Phase II (KMG-II): from individual species to whole genera.</title>
        <authorList>
            <person name="Goeker M."/>
        </authorList>
    </citation>
    <scope>NUCLEOTIDE SEQUENCE [LARGE SCALE GENOMIC DNA]</scope>
    <source>
        <strain evidence="1 2">NSB1</strain>
    </source>
</reference>
<keyword evidence="2" id="KW-1185">Reference proteome</keyword>
<evidence type="ECO:0000313" key="2">
    <source>
        <dbReference type="Proteomes" id="UP000269493"/>
    </source>
</evidence>
<evidence type="ECO:0000313" key="1">
    <source>
        <dbReference type="EMBL" id="RKT50882.1"/>
    </source>
</evidence>
<name>A0A495VNP2_9BACT</name>
<dbReference type="OrthoDB" id="1029472at2"/>
<accession>A0A495VNP2</accession>
<comment type="caution">
    <text evidence="1">The sequence shown here is derived from an EMBL/GenBank/DDBJ whole genome shotgun (WGS) entry which is preliminary data.</text>
</comment>
<dbReference type="Proteomes" id="UP000269493">
    <property type="component" value="Unassembled WGS sequence"/>
</dbReference>
<protein>
    <submittedName>
        <fullName evidence="1">Uncharacterized protein</fullName>
    </submittedName>
</protein>
<sequence>MSGFTSPLNWLLVRYRFDDAKMGYNGRIKREKKSPAFMYPLNGMKQDCINYQKFIVNICYSLYQFFCLCIA</sequence>